<evidence type="ECO:0000313" key="2">
    <source>
        <dbReference type="Proteomes" id="UP000046393"/>
    </source>
</evidence>
<evidence type="ECO:0000256" key="1">
    <source>
        <dbReference type="SAM" id="SignalP"/>
    </source>
</evidence>
<evidence type="ECO:0000313" key="3">
    <source>
        <dbReference type="WBParaSite" id="SMUV_0000357401-mRNA-1"/>
    </source>
</evidence>
<protein>
    <submittedName>
        <fullName evidence="3">Pepsin-I3 domain-containing protein</fullName>
    </submittedName>
</protein>
<feature type="signal peptide" evidence="1">
    <location>
        <begin position="1"/>
        <end position="24"/>
    </location>
</feature>
<accession>A0A0N5AGV0</accession>
<dbReference type="Gene3D" id="3.30.1120.50">
    <property type="entry name" value="Pepsin inhibitor-3"/>
    <property type="match status" value="1"/>
</dbReference>
<dbReference type="Proteomes" id="UP000046393">
    <property type="component" value="Unplaced"/>
</dbReference>
<feature type="chain" id="PRO_5005893039" evidence="1">
    <location>
        <begin position="25"/>
        <end position="185"/>
    </location>
</feature>
<keyword evidence="1" id="KW-0732">Signal</keyword>
<name>A0A0N5AGV0_9BILA</name>
<dbReference type="InterPro" id="IPR038412">
    <property type="entry name" value="Pepsin-I3_sf"/>
</dbReference>
<sequence length="185" mass="21559">MLLSTTLTLIVLVGPPCLLTTCNAYFVSNSAIRVSSSSSKALEIISNTHPFRKCIVIGNNRLFYNDHFVRFLNPYEVREVENYKRKLTLWNIGFQEHINRKLQTDLKPIEDIERELNSFTHRMDDFNKRFGIGGFINPAAFWKRMPALQSPFTTNYQRTTDFHHSQNRQLLEIPEFPRAPSFCDA</sequence>
<dbReference type="AlphaFoldDB" id="A0A0N5AGV0"/>
<dbReference type="WBParaSite" id="SMUV_0000357401-mRNA-1">
    <property type="protein sequence ID" value="SMUV_0000357401-mRNA-1"/>
    <property type="gene ID" value="SMUV_0000357401"/>
</dbReference>
<organism evidence="2 3">
    <name type="scientific">Syphacia muris</name>
    <dbReference type="NCBI Taxonomy" id="451379"/>
    <lineage>
        <taxon>Eukaryota</taxon>
        <taxon>Metazoa</taxon>
        <taxon>Ecdysozoa</taxon>
        <taxon>Nematoda</taxon>
        <taxon>Chromadorea</taxon>
        <taxon>Rhabditida</taxon>
        <taxon>Spirurina</taxon>
        <taxon>Oxyuridomorpha</taxon>
        <taxon>Oxyuroidea</taxon>
        <taxon>Oxyuridae</taxon>
        <taxon>Syphacia</taxon>
    </lineage>
</organism>
<reference evidence="3" key="1">
    <citation type="submission" date="2017-02" db="UniProtKB">
        <authorList>
            <consortium name="WormBaseParasite"/>
        </authorList>
    </citation>
    <scope>IDENTIFICATION</scope>
</reference>
<proteinExistence type="predicted"/>
<keyword evidence="2" id="KW-1185">Reference proteome</keyword>